<dbReference type="RefSeq" id="WP_066536355.1">
    <property type="nucleotide sequence ID" value="NZ_CP021422.1"/>
</dbReference>
<comment type="similarity">
    <text evidence="4 14">Belongs to the class-III pyridoxal-phosphate-dependent aminotransferase family.</text>
</comment>
<keyword evidence="17" id="KW-1185">Reference proteome</keyword>
<evidence type="ECO:0000256" key="12">
    <source>
        <dbReference type="ARBA" id="ARBA00031476"/>
    </source>
</evidence>
<reference evidence="15" key="1">
    <citation type="journal article" date="2017" name="Genome Announc.">
        <title>High-Quality Whole-Genome Sequences of the Oligo-Mouse-Microbiota Bacterial Community.</title>
        <authorList>
            <person name="Garzetti D."/>
            <person name="Brugiroux S."/>
            <person name="Bunk B."/>
            <person name="Pukall R."/>
            <person name="McCoy K.D."/>
            <person name="Macpherson A.J."/>
            <person name="Stecher B."/>
        </authorList>
    </citation>
    <scope>NUCLEOTIDE SEQUENCE</scope>
    <source>
        <strain evidence="15">KB18</strain>
    </source>
</reference>
<organism evidence="16 18">
    <name type="scientific">Acutalibacter muris</name>
    <dbReference type="NCBI Taxonomy" id="1796620"/>
    <lineage>
        <taxon>Bacteria</taxon>
        <taxon>Bacillati</taxon>
        <taxon>Bacillota</taxon>
        <taxon>Clostridia</taxon>
        <taxon>Eubacteriales</taxon>
        <taxon>Acutalibacteraceae</taxon>
        <taxon>Acutalibacter</taxon>
    </lineage>
</organism>
<dbReference type="Gene3D" id="3.90.1150.10">
    <property type="entry name" value="Aspartate Aminotransferase, domain 1"/>
    <property type="match status" value="1"/>
</dbReference>
<reference evidence="17" key="2">
    <citation type="submission" date="2017-05" db="EMBL/GenBank/DDBJ databases">
        <title>Improved OligoMM genomes.</title>
        <authorList>
            <person name="Garzetti D."/>
        </authorList>
    </citation>
    <scope>NUCLEOTIDE SEQUENCE [LARGE SCALE GENOMIC DNA]</scope>
    <source>
        <strain evidence="17">KB18</strain>
    </source>
</reference>
<accession>A0A1Z2XM72</accession>
<dbReference type="EMBL" id="CP065321">
    <property type="protein sequence ID" value="QQR28821.1"/>
    <property type="molecule type" value="Genomic_DNA"/>
</dbReference>
<keyword evidence="8" id="KW-0808">Transferase</keyword>
<gene>
    <name evidence="15" type="ORF">ADH66_01965</name>
    <name evidence="16" type="ORF">I5Q82_11995</name>
</gene>
<dbReference type="EMBL" id="CP021422">
    <property type="protein sequence ID" value="ASB39530.1"/>
    <property type="molecule type" value="Genomic_DNA"/>
</dbReference>
<dbReference type="GO" id="GO:0045303">
    <property type="term" value="F:diaminobutyrate-2-oxoglutarate transaminase activity"/>
    <property type="evidence" value="ECO:0007669"/>
    <property type="project" value="UniProtKB-EC"/>
</dbReference>
<evidence type="ECO:0000256" key="4">
    <source>
        <dbReference type="ARBA" id="ARBA00008954"/>
    </source>
</evidence>
<dbReference type="Pfam" id="PF00202">
    <property type="entry name" value="Aminotran_3"/>
    <property type="match status" value="1"/>
</dbReference>
<evidence type="ECO:0000256" key="5">
    <source>
        <dbReference type="ARBA" id="ARBA00013155"/>
    </source>
</evidence>
<evidence type="ECO:0000256" key="8">
    <source>
        <dbReference type="ARBA" id="ARBA00022679"/>
    </source>
</evidence>
<keyword evidence="9 14" id="KW-0663">Pyridoxal phosphate</keyword>
<dbReference type="Gene3D" id="3.40.640.10">
    <property type="entry name" value="Type I PLP-dependent aspartate aminotransferase-like (Major domain)"/>
    <property type="match status" value="1"/>
</dbReference>
<comment type="function">
    <text evidence="2">Catalyzes reversively the conversion of L-aspartate beta-semialdehyde (ASA) to L-2,4-diaminobutyrate (DABA) by transamination with L-glutamate.</text>
</comment>
<dbReference type="InterPro" id="IPR015421">
    <property type="entry name" value="PyrdxlP-dep_Trfase_major"/>
</dbReference>
<evidence type="ECO:0000256" key="1">
    <source>
        <dbReference type="ARBA" id="ARBA00001933"/>
    </source>
</evidence>
<dbReference type="NCBIfam" id="TIGR00709">
    <property type="entry name" value="dat"/>
    <property type="match status" value="1"/>
</dbReference>
<dbReference type="PROSITE" id="PS00600">
    <property type="entry name" value="AA_TRANSFER_CLASS_3"/>
    <property type="match status" value="1"/>
</dbReference>
<dbReference type="PANTHER" id="PTHR43552:SF2">
    <property type="entry name" value="DIAMINOBUTYRATE--2-OXOGLUTARATE TRANSAMINASE"/>
    <property type="match status" value="1"/>
</dbReference>
<dbReference type="AlphaFoldDB" id="A0A1Z2XM72"/>
<dbReference type="PIRSF" id="PIRSF000521">
    <property type="entry name" value="Transaminase_4ab_Lys_Orn"/>
    <property type="match status" value="1"/>
</dbReference>
<evidence type="ECO:0000256" key="13">
    <source>
        <dbReference type="ARBA" id="ARBA00049111"/>
    </source>
</evidence>
<name>A0A1Z2XM72_9FIRM</name>
<evidence type="ECO:0000256" key="9">
    <source>
        <dbReference type="ARBA" id="ARBA00022898"/>
    </source>
</evidence>
<evidence type="ECO:0000256" key="6">
    <source>
        <dbReference type="ARBA" id="ARBA00014798"/>
    </source>
</evidence>
<dbReference type="InterPro" id="IPR005814">
    <property type="entry name" value="Aminotrans_3"/>
</dbReference>
<sequence>MNANTNIFESYESEVRSYCRNFPTVFTRAKGPLLYDEEGREYIDFFCGAGALNYGHNPDLIRDRLVEYLQCDGVMHALDMYTRPKREFIEFYEEKVLKPRGLNFKLQFPGPTGTNAVEAALKLARKVKGRPGIFALMGAFHGMTLGSIALTTDAASRAGAGVPLEHVTHVPAPYMFPELDTLKYIETLLTDDHSGVEKPAAFILETTQADGGIYPMPAEWLRGLRELCDRHDLLLIVDDVQVGCARTGWFFSFERAGIVPDIVTQSKSIGGYGMPFALVLIKPELDIWEPGEHNGTFRGYQLSMVAAKAGLEIMLNERVEEKVQGRAHIFEEYMKKIEDLAPGKISTRGVGYVWGVDLAGCDGDKAPGTTSKRVLDIAFKNGLIVERVGRGNSVIKVMPELLIDEKTLRKGLDILTDAVRDAVKVR</sequence>
<evidence type="ECO:0000313" key="15">
    <source>
        <dbReference type="EMBL" id="ASB39530.1"/>
    </source>
</evidence>
<dbReference type="InterPro" id="IPR049704">
    <property type="entry name" value="Aminotrans_3_PPA_site"/>
</dbReference>
<evidence type="ECO:0000256" key="10">
    <source>
        <dbReference type="ARBA" id="ARBA00029744"/>
    </source>
</evidence>
<dbReference type="GO" id="GO:0030170">
    <property type="term" value="F:pyridoxal phosphate binding"/>
    <property type="evidence" value="ECO:0007669"/>
    <property type="project" value="InterPro"/>
</dbReference>
<evidence type="ECO:0000256" key="2">
    <source>
        <dbReference type="ARBA" id="ARBA00002189"/>
    </source>
</evidence>
<comment type="cofactor">
    <cofactor evidence="1">
        <name>pyridoxal 5'-phosphate</name>
        <dbReference type="ChEBI" id="CHEBI:597326"/>
    </cofactor>
</comment>
<evidence type="ECO:0000256" key="11">
    <source>
        <dbReference type="ARBA" id="ARBA00030665"/>
    </source>
</evidence>
<protein>
    <recommendedName>
        <fullName evidence="6">Diaminobutyrate--2-oxoglutarate transaminase</fullName>
        <ecNumber evidence="5">2.6.1.76</ecNumber>
    </recommendedName>
    <alternativeName>
        <fullName evidence="11">DABA aminotransferase</fullName>
    </alternativeName>
    <alternativeName>
        <fullName evidence="12">Diaminobutyrate--2-oxoglutarate aminotransferase</fullName>
    </alternativeName>
    <alternativeName>
        <fullName evidence="10">L-2,4-diaminobutyric acid transaminase</fullName>
    </alternativeName>
</protein>
<evidence type="ECO:0000313" key="17">
    <source>
        <dbReference type="Proteomes" id="UP000196710"/>
    </source>
</evidence>
<dbReference type="CDD" id="cd00610">
    <property type="entry name" value="OAT_like"/>
    <property type="match status" value="1"/>
</dbReference>
<comment type="pathway">
    <text evidence="3">Amine and polyamine biosynthesis; ectoine biosynthesis; L-ectoine from L-aspartate 4-semialdehyde: step 1/3.</text>
</comment>
<dbReference type="GO" id="GO:0019491">
    <property type="term" value="P:ectoine biosynthetic process"/>
    <property type="evidence" value="ECO:0007669"/>
    <property type="project" value="UniProtKB-UniPathway"/>
</dbReference>
<evidence type="ECO:0000313" key="16">
    <source>
        <dbReference type="EMBL" id="QQR28821.1"/>
    </source>
</evidence>
<evidence type="ECO:0000256" key="7">
    <source>
        <dbReference type="ARBA" id="ARBA00022576"/>
    </source>
</evidence>
<dbReference type="Proteomes" id="UP000596035">
    <property type="component" value="Chromosome"/>
</dbReference>
<evidence type="ECO:0000313" key="18">
    <source>
        <dbReference type="Proteomes" id="UP000596035"/>
    </source>
</evidence>
<dbReference type="NCBIfam" id="NF006733">
    <property type="entry name" value="PRK09264.1"/>
    <property type="match status" value="1"/>
</dbReference>
<comment type="catalytic activity">
    <reaction evidence="13">
        <text>L-2,4-diaminobutanoate + 2-oxoglutarate = L-aspartate 4-semialdehyde + L-glutamate</text>
        <dbReference type="Rhea" id="RHEA:11160"/>
        <dbReference type="ChEBI" id="CHEBI:16810"/>
        <dbReference type="ChEBI" id="CHEBI:29985"/>
        <dbReference type="ChEBI" id="CHEBI:58761"/>
        <dbReference type="ChEBI" id="CHEBI:537519"/>
        <dbReference type="EC" id="2.6.1.76"/>
    </reaction>
</comment>
<dbReference type="SUPFAM" id="SSF53383">
    <property type="entry name" value="PLP-dependent transferases"/>
    <property type="match status" value="1"/>
</dbReference>
<dbReference type="InterPro" id="IPR015424">
    <property type="entry name" value="PyrdxlP-dep_Trfase"/>
</dbReference>
<dbReference type="InterPro" id="IPR015422">
    <property type="entry name" value="PyrdxlP-dep_Trfase_small"/>
</dbReference>
<dbReference type="EC" id="2.6.1.76" evidence="5"/>
<proteinExistence type="inferred from homology"/>
<dbReference type="PANTHER" id="PTHR43552">
    <property type="entry name" value="DIAMINOBUTYRATE--2-OXOGLUTARATE AMINOTRANSFERASE"/>
    <property type="match status" value="1"/>
</dbReference>
<dbReference type="InterPro" id="IPR004637">
    <property type="entry name" value="Dat"/>
</dbReference>
<dbReference type="Proteomes" id="UP000196710">
    <property type="component" value="Chromosome"/>
</dbReference>
<reference evidence="16 18" key="3">
    <citation type="submission" date="2020-11" db="EMBL/GenBank/DDBJ databases">
        <title>Closed and high quality bacterial genomes of the OMM12 community.</title>
        <authorList>
            <person name="Marbouty M."/>
            <person name="Lamy-Besnier Q."/>
            <person name="Debarbieux L."/>
            <person name="Koszul R."/>
        </authorList>
    </citation>
    <scope>NUCLEOTIDE SEQUENCE [LARGE SCALE GENOMIC DNA]</scope>
    <source>
        <strain evidence="16 18">KB18</strain>
    </source>
</reference>
<evidence type="ECO:0000256" key="3">
    <source>
        <dbReference type="ARBA" id="ARBA00004946"/>
    </source>
</evidence>
<dbReference type="KEGG" id="amur:ADH66_01965"/>
<keyword evidence="7 16" id="KW-0032">Aminotransferase</keyword>
<evidence type="ECO:0000256" key="14">
    <source>
        <dbReference type="RuleBase" id="RU003560"/>
    </source>
</evidence>